<feature type="signal peptide" evidence="1">
    <location>
        <begin position="1"/>
        <end position="21"/>
    </location>
</feature>
<feature type="chain" id="PRO_5013345326" evidence="1">
    <location>
        <begin position="22"/>
        <end position="119"/>
    </location>
</feature>
<accession>A0A1Y3AW69</accession>
<sequence length="119" mass="14301">MNYLVNYLILLVAFFGHNVQCGQYFGMGDSEYRIPNSLLHNFIERMNEDQQLQQKQPYVIVNPIDLQMMHEKDSYPLYQSSDLNNYRIRKDLSEQQQSNDLMNRYHLQTRDDILLPREP</sequence>
<comment type="caution">
    <text evidence="2">The sequence shown here is derived from an EMBL/GenBank/DDBJ whole genome shotgun (WGS) entry which is preliminary data.</text>
</comment>
<evidence type="ECO:0000313" key="2">
    <source>
        <dbReference type="EMBL" id="OTF72751.1"/>
    </source>
</evidence>
<feature type="non-terminal residue" evidence="2">
    <location>
        <position position="119"/>
    </location>
</feature>
<protein>
    <submittedName>
        <fullName evidence="2">Uncharacterized protein</fullName>
    </submittedName>
</protein>
<dbReference type="AlphaFoldDB" id="A0A1Y3AW69"/>
<keyword evidence="1" id="KW-0732">Signal</keyword>
<name>A0A1Y3AW69_EURMA</name>
<organism evidence="2 3">
    <name type="scientific">Euroglyphus maynei</name>
    <name type="common">Mayne's house dust mite</name>
    <dbReference type="NCBI Taxonomy" id="6958"/>
    <lineage>
        <taxon>Eukaryota</taxon>
        <taxon>Metazoa</taxon>
        <taxon>Ecdysozoa</taxon>
        <taxon>Arthropoda</taxon>
        <taxon>Chelicerata</taxon>
        <taxon>Arachnida</taxon>
        <taxon>Acari</taxon>
        <taxon>Acariformes</taxon>
        <taxon>Sarcoptiformes</taxon>
        <taxon>Astigmata</taxon>
        <taxon>Psoroptidia</taxon>
        <taxon>Analgoidea</taxon>
        <taxon>Pyroglyphidae</taxon>
        <taxon>Pyroglyphinae</taxon>
        <taxon>Euroglyphus</taxon>
    </lineage>
</organism>
<reference evidence="2 3" key="1">
    <citation type="submission" date="2017-03" db="EMBL/GenBank/DDBJ databases">
        <title>Genome Survey of Euroglyphus maynei.</title>
        <authorList>
            <person name="Arlian L.G."/>
            <person name="Morgan M.S."/>
            <person name="Rider S.D."/>
        </authorList>
    </citation>
    <scope>NUCLEOTIDE SEQUENCE [LARGE SCALE GENOMIC DNA]</scope>
    <source>
        <strain evidence="2">Arlian Lab</strain>
        <tissue evidence="2">Whole body</tissue>
    </source>
</reference>
<evidence type="ECO:0000313" key="3">
    <source>
        <dbReference type="Proteomes" id="UP000194236"/>
    </source>
</evidence>
<gene>
    <name evidence="2" type="ORF">BLA29_009359</name>
</gene>
<proteinExistence type="predicted"/>
<dbReference type="EMBL" id="MUJZ01054845">
    <property type="protein sequence ID" value="OTF72751.1"/>
    <property type="molecule type" value="Genomic_DNA"/>
</dbReference>
<keyword evidence="3" id="KW-1185">Reference proteome</keyword>
<dbReference type="Proteomes" id="UP000194236">
    <property type="component" value="Unassembled WGS sequence"/>
</dbReference>
<evidence type="ECO:0000256" key="1">
    <source>
        <dbReference type="SAM" id="SignalP"/>
    </source>
</evidence>